<dbReference type="HOGENOM" id="CLU_2027448_0_0_1"/>
<dbReference type="AlphaFoldDB" id="A0A0C9TJ45"/>
<keyword evidence="1" id="KW-0812">Transmembrane</keyword>
<keyword evidence="1" id="KW-0472">Membrane</keyword>
<evidence type="ECO:0000256" key="1">
    <source>
        <dbReference type="SAM" id="Phobius"/>
    </source>
</evidence>
<gene>
    <name evidence="2" type="ORF">PAXINDRAFT_99497</name>
</gene>
<accession>A0A0C9TJ45</accession>
<proteinExistence type="predicted"/>
<dbReference type="Proteomes" id="UP000053647">
    <property type="component" value="Unassembled WGS sequence"/>
</dbReference>
<organism evidence="2 3">
    <name type="scientific">Paxillus involutus ATCC 200175</name>
    <dbReference type="NCBI Taxonomy" id="664439"/>
    <lineage>
        <taxon>Eukaryota</taxon>
        <taxon>Fungi</taxon>
        <taxon>Dikarya</taxon>
        <taxon>Basidiomycota</taxon>
        <taxon>Agaricomycotina</taxon>
        <taxon>Agaricomycetes</taxon>
        <taxon>Agaricomycetidae</taxon>
        <taxon>Boletales</taxon>
        <taxon>Paxilineae</taxon>
        <taxon>Paxillaceae</taxon>
        <taxon>Paxillus</taxon>
    </lineage>
</organism>
<sequence>MGAREAIDPTRCMMFDSSNPDYLSPLAIRVLTDKSGVLKLFEPKPSDETIAMRKIRMHLVQKYDDAVCRFKEATIGRLADVLGLAATAVLLTFILLLVSAALGYHFLHTQQWLAHAIVAGSW</sequence>
<evidence type="ECO:0000313" key="2">
    <source>
        <dbReference type="EMBL" id="KIJ15645.1"/>
    </source>
</evidence>
<evidence type="ECO:0000313" key="3">
    <source>
        <dbReference type="Proteomes" id="UP000053647"/>
    </source>
</evidence>
<dbReference type="OrthoDB" id="2796521at2759"/>
<dbReference type="EMBL" id="KN819336">
    <property type="protein sequence ID" value="KIJ15645.1"/>
    <property type="molecule type" value="Genomic_DNA"/>
</dbReference>
<protein>
    <submittedName>
        <fullName evidence="2">Unplaced genomic scaffold PAXINscaffold_14, whole genome shotgun sequence</fullName>
    </submittedName>
</protein>
<keyword evidence="1" id="KW-1133">Transmembrane helix</keyword>
<reference evidence="2 3" key="1">
    <citation type="submission" date="2014-06" db="EMBL/GenBank/DDBJ databases">
        <authorList>
            <consortium name="DOE Joint Genome Institute"/>
            <person name="Kuo A."/>
            <person name="Kohler A."/>
            <person name="Nagy L.G."/>
            <person name="Floudas D."/>
            <person name="Copeland A."/>
            <person name="Barry K.W."/>
            <person name="Cichocki N."/>
            <person name="Veneault-Fourrey C."/>
            <person name="LaButti K."/>
            <person name="Lindquist E.A."/>
            <person name="Lipzen A."/>
            <person name="Lundell T."/>
            <person name="Morin E."/>
            <person name="Murat C."/>
            <person name="Sun H."/>
            <person name="Tunlid A."/>
            <person name="Henrissat B."/>
            <person name="Grigoriev I.V."/>
            <person name="Hibbett D.S."/>
            <person name="Martin F."/>
            <person name="Nordberg H.P."/>
            <person name="Cantor M.N."/>
            <person name="Hua S.X."/>
        </authorList>
    </citation>
    <scope>NUCLEOTIDE SEQUENCE [LARGE SCALE GENOMIC DNA]</scope>
    <source>
        <strain evidence="2 3">ATCC 200175</strain>
    </source>
</reference>
<feature type="transmembrane region" description="Helical" evidence="1">
    <location>
        <begin position="81"/>
        <end position="104"/>
    </location>
</feature>
<reference evidence="3" key="2">
    <citation type="submission" date="2015-01" db="EMBL/GenBank/DDBJ databases">
        <title>Evolutionary Origins and Diversification of the Mycorrhizal Mutualists.</title>
        <authorList>
            <consortium name="DOE Joint Genome Institute"/>
            <consortium name="Mycorrhizal Genomics Consortium"/>
            <person name="Kohler A."/>
            <person name="Kuo A."/>
            <person name="Nagy L.G."/>
            <person name="Floudas D."/>
            <person name="Copeland A."/>
            <person name="Barry K.W."/>
            <person name="Cichocki N."/>
            <person name="Veneault-Fourrey C."/>
            <person name="LaButti K."/>
            <person name="Lindquist E.A."/>
            <person name="Lipzen A."/>
            <person name="Lundell T."/>
            <person name="Morin E."/>
            <person name="Murat C."/>
            <person name="Riley R."/>
            <person name="Ohm R."/>
            <person name="Sun H."/>
            <person name="Tunlid A."/>
            <person name="Henrissat B."/>
            <person name="Grigoriev I.V."/>
            <person name="Hibbett D.S."/>
            <person name="Martin F."/>
        </authorList>
    </citation>
    <scope>NUCLEOTIDE SEQUENCE [LARGE SCALE GENOMIC DNA]</scope>
    <source>
        <strain evidence="3">ATCC 200175</strain>
    </source>
</reference>
<keyword evidence="3" id="KW-1185">Reference proteome</keyword>
<name>A0A0C9TJ45_PAXIN</name>